<sequence length="467" mass="48522">MIVRHSRLFLSLLLSGTLLSGCAQGDYGSTASPIAPPTTWTQADGTNAASPWPAADWWGGFGSAELVSLLADARTANPDLAAAAARLLQADARARAAGADLLPTVNASAGISRQETDLSGAGGRSGRSSANAGLSASYELDFWGANRATADSAAISAAISRLDQETVALTVTSTVANTYFQVLSLRDRIRSAEENLTLAERVMAVVDARFRNGAATALEVAQQRTALTSQRATLPALRQQELAASNALAVLLGRAPADLSLSAKGLGGLGLPATGAGTPADLLERRPDLKAASKQLEAAGADIVAARAALYPSATLNLSGNLTGGGVSSLVNAPTAVANMGLSLAQSLFDGGRRSAQVEVTQARRVELMETYRKAILTGFSDVETALAAARNAEKQRVLQEEAVRLARELFRLAETRYREGATDLLTLLDAQRSLLSAQDQLTQVRLSELQAAIALYRALGGGWSAA</sequence>
<dbReference type="Gene3D" id="2.20.200.10">
    <property type="entry name" value="Outer membrane efflux proteins (OEP)"/>
    <property type="match status" value="1"/>
</dbReference>
<dbReference type="AlphaFoldDB" id="A0A2K9NJR9"/>
<dbReference type="InterPro" id="IPR010131">
    <property type="entry name" value="MdtP/NodT-like"/>
</dbReference>
<evidence type="ECO:0000256" key="2">
    <source>
        <dbReference type="RuleBase" id="RU362097"/>
    </source>
</evidence>
<dbReference type="RefSeq" id="WP_102114844.1">
    <property type="nucleotide sequence ID" value="NZ_BMGN01000001.1"/>
</dbReference>
<geneLocation type="plasmid" evidence="3 4">
    <name>unnamed1</name>
</geneLocation>
<dbReference type="SUPFAM" id="SSF56954">
    <property type="entry name" value="Outer membrane efflux proteins (OEP)"/>
    <property type="match status" value="1"/>
</dbReference>
<keyword evidence="2" id="KW-0812">Transmembrane</keyword>
<keyword evidence="2" id="KW-0732">Signal</keyword>
<proteinExistence type="inferred from homology"/>
<evidence type="ECO:0000313" key="4">
    <source>
        <dbReference type="Proteomes" id="UP000234752"/>
    </source>
</evidence>
<dbReference type="InterPro" id="IPR003423">
    <property type="entry name" value="OMP_efflux"/>
</dbReference>
<dbReference type="GO" id="GO:0005886">
    <property type="term" value="C:plasma membrane"/>
    <property type="evidence" value="ECO:0007669"/>
    <property type="project" value="UniProtKB-SubCell"/>
</dbReference>
<comment type="subcellular location">
    <subcellularLocation>
        <location evidence="2">Cell membrane</location>
        <topology evidence="2">Lipid-anchor</topology>
    </subcellularLocation>
</comment>
<dbReference type="PROSITE" id="PS51257">
    <property type="entry name" value="PROKAR_LIPOPROTEIN"/>
    <property type="match status" value="1"/>
</dbReference>
<keyword evidence="3" id="KW-0614">Plasmid</keyword>
<gene>
    <name evidence="3" type="ORF">C0V82_23440</name>
</gene>
<keyword evidence="2" id="KW-1134">Transmembrane beta strand</keyword>
<keyword evidence="4" id="KW-1185">Reference proteome</keyword>
<reference evidence="3 4" key="1">
    <citation type="submission" date="2017-12" db="EMBL/GenBank/DDBJ databases">
        <title>Genomes of bacteria within cyanobacterial aggregates.</title>
        <authorList>
            <person name="Cai H."/>
        </authorList>
    </citation>
    <scope>NUCLEOTIDE SEQUENCE [LARGE SCALE GENOMIC DNA]</scope>
    <source>
        <strain evidence="3 4">TH16</strain>
        <plasmid evidence="3 4">unnamed1</plasmid>
    </source>
</reference>
<feature type="chain" id="PRO_5041746269" evidence="2">
    <location>
        <begin position="26"/>
        <end position="467"/>
    </location>
</feature>
<dbReference type="Gene3D" id="1.20.1600.10">
    <property type="entry name" value="Outer membrane efflux proteins (OEP)"/>
    <property type="match status" value="1"/>
</dbReference>
<dbReference type="EMBL" id="CP025613">
    <property type="protein sequence ID" value="AUN33328.1"/>
    <property type="molecule type" value="Genomic_DNA"/>
</dbReference>
<feature type="signal peptide" evidence="2">
    <location>
        <begin position="1"/>
        <end position="25"/>
    </location>
</feature>
<dbReference type="PANTHER" id="PTHR30203:SF33">
    <property type="entry name" value="BLR4455 PROTEIN"/>
    <property type="match status" value="1"/>
</dbReference>
<dbReference type="Proteomes" id="UP000234752">
    <property type="component" value="Plasmid unnamed1"/>
</dbReference>
<evidence type="ECO:0000256" key="1">
    <source>
        <dbReference type="ARBA" id="ARBA00007613"/>
    </source>
</evidence>
<keyword evidence="2" id="KW-0472">Membrane</keyword>
<accession>A0A2K9NJR9</accession>
<dbReference type="Pfam" id="PF02321">
    <property type="entry name" value="OEP"/>
    <property type="match status" value="2"/>
</dbReference>
<name>A0A2K9NJR9_9PROT</name>
<comment type="similarity">
    <text evidence="1 2">Belongs to the outer membrane factor (OMF) (TC 1.B.17) family.</text>
</comment>
<keyword evidence="2" id="KW-0449">Lipoprotein</keyword>
<dbReference type="OrthoDB" id="9783100at2"/>
<dbReference type="GO" id="GO:0015562">
    <property type="term" value="F:efflux transmembrane transporter activity"/>
    <property type="evidence" value="ECO:0007669"/>
    <property type="project" value="InterPro"/>
</dbReference>
<dbReference type="PANTHER" id="PTHR30203">
    <property type="entry name" value="OUTER MEMBRANE CATION EFFLUX PROTEIN"/>
    <property type="match status" value="1"/>
</dbReference>
<keyword evidence="2" id="KW-0564">Palmitate</keyword>
<dbReference type="KEGG" id="ncb:C0V82_23440"/>
<dbReference type="NCBIfam" id="TIGR01845">
    <property type="entry name" value="outer_NodT"/>
    <property type="match status" value="1"/>
</dbReference>
<protein>
    <submittedName>
        <fullName evidence="3">Transporter</fullName>
    </submittedName>
</protein>
<evidence type="ECO:0000313" key="3">
    <source>
        <dbReference type="EMBL" id="AUN33328.1"/>
    </source>
</evidence>
<organism evidence="3 4">
    <name type="scientific">Niveispirillum cyanobacteriorum</name>
    <dbReference type="NCBI Taxonomy" id="1612173"/>
    <lineage>
        <taxon>Bacteria</taxon>
        <taxon>Pseudomonadati</taxon>
        <taxon>Pseudomonadota</taxon>
        <taxon>Alphaproteobacteria</taxon>
        <taxon>Rhodospirillales</taxon>
        <taxon>Azospirillaceae</taxon>
        <taxon>Niveispirillum</taxon>
    </lineage>
</organism>